<evidence type="ECO:0000313" key="1">
    <source>
        <dbReference type="EMBL" id="MBK1817843.1"/>
    </source>
</evidence>
<comment type="caution">
    <text evidence="1">The sequence shown here is derived from an EMBL/GenBank/DDBJ whole genome shotgun (WGS) entry which is preliminary data.</text>
</comment>
<dbReference type="EMBL" id="JAENIK010000012">
    <property type="protein sequence ID" value="MBK1817843.1"/>
    <property type="molecule type" value="Genomic_DNA"/>
</dbReference>
<dbReference type="Proteomes" id="UP000600139">
    <property type="component" value="Unassembled WGS sequence"/>
</dbReference>
<protein>
    <submittedName>
        <fullName evidence="1">Uncharacterized protein</fullName>
    </submittedName>
</protein>
<dbReference type="AlphaFoldDB" id="A0A934R8G7"/>
<sequence>MSTLNETANLSPIAMEEAEIVGDGSVPVPVTSKTPLYWITAAEDRAVARQSNKRWMEQRILSMSIKKNEGAQPVNDSAGSPIREGYGAGNMAMLRGLSHNRSNTMRA</sequence>
<accession>A0A934R8G7</accession>
<name>A0A934R8G7_9BACT</name>
<gene>
    <name evidence="1" type="ORF">JIN84_19640</name>
</gene>
<reference evidence="1" key="1">
    <citation type="submission" date="2021-01" db="EMBL/GenBank/DDBJ databases">
        <title>Modified the classification status of verrucomicrobia.</title>
        <authorList>
            <person name="Feng X."/>
        </authorList>
    </citation>
    <scope>NUCLEOTIDE SEQUENCE</scope>
    <source>
        <strain evidence="1">JCM 18052</strain>
    </source>
</reference>
<keyword evidence="2" id="KW-1185">Reference proteome</keyword>
<evidence type="ECO:0000313" key="2">
    <source>
        <dbReference type="Proteomes" id="UP000600139"/>
    </source>
</evidence>
<organism evidence="1 2">
    <name type="scientific">Luteolibacter yonseiensis</name>
    <dbReference type="NCBI Taxonomy" id="1144680"/>
    <lineage>
        <taxon>Bacteria</taxon>
        <taxon>Pseudomonadati</taxon>
        <taxon>Verrucomicrobiota</taxon>
        <taxon>Verrucomicrobiia</taxon>
        <taxon>Verrucomicrobiales</taxon>
        <taxon>Verrucomicrobiaceae</taxon>
        <taxon>Luteolibacter</taxon>
    </lineage>
</organism>
<dbReference type="RefSeq" id="WP_200352773.1">
    <property type="nucleotide sequence ID" value="NZ_BAABHZ010000001.1"/>
</dbReference>
<proteinExistence type="predicted"/>